<evidence type="ECO:0000313" key="6">
    <source>
        <dbReference type="EMBL" id="KAF8398230.1"/>
    </source>
</evidence>
<comment type="subcellular location">
    <subcellularLocation>
        <location evidence="1">Nucleus</location>
    </subcellularLocation>
</comment>
<feature type="domain" description="Myb-like" evidence="4">
    <location>
        <begin position="9"/>
        <end position="47"/>
    </location>
</feature>
<proteinExistence type="predicted"/>
<dbReference type="InterPro" id="IPR001005">
    <property type="entry name" value="SANT/Myb"/>
</dbReference>
<dbReference type="AlphaFoldDB" id="A0A834Z295"/>
<dbReference type="InterPro" id="IPR009057">
    <property type="entry name" value="Homeodomain-like_sf"/>
</dbReference>
<dbReference type="PROSITE" id="PS51294">
    <property type="entry name" value="HTH_MYB"/>
    <property type="match status" value="1"/>
</dbReference>
<dbReference type="SUPFAM" id="SSF46689">
    <property type="entry name" value="Homeodomain-like"/>
    <property type="match status" value="1"/>
</dbReference>
<dbReference type="Pfam" id="PF00249">
    <property type="entry name" value="Myb_DNA-binding"/>
    <property type="match status" value="1"/>
</dbReference>
<keyword evidence="2" id="KW-0238">DNA-binding</keyword>
<dbReference type="InterPro" id="IPR017930">
    <property type="entry name" value="Myb_dom"/>
</dbReference>
<organism evidence="6 7">
    <name type="scientific">Tetracentron sinense</name>
    <name type="common">Spur-leaf</name>
    <dbReference type="NCBI Taxonomy" id="13715"/>
    <lineage>
        <taxon>Eukaryota</taxon>
        <taxon>Viridiplantae</taxon>
        <taxon>Streptophyta</taxon>
        <taxon>Embryophyta</taxon>
        <taxon>Tracheophyta</taxon>
        <taxon>Spermatophyta</taxon>
        <taxon>Magnoliopsida</taxon>
        <taxon>Trochodendrales</taxon>
        <taxon>Trochodendraceae</taxon>
        <taxon>Tetracentron</taxon>
    </lineage>
</organism>
<dbReference type="InterPro" id="IPR015495">
    <property type="entry name" value="Myb_TF_plants"/>
</dbReference>
<gene>
    <name evidence="6" type="ORF">HHK36_017156</name>
</gene>
<evidence type="ECO:0000256" key="3">
    <source>
        <dbReference type="ARBA" id="ARBA00023242"/>
    </source>
</evidence>
<dbReference type="Gene3D" id="1.10.10.60">
    <property type="entry name" value="Homeodomain-like"/>
    <property type="match status" value="1"/>
</dbReference>
<dbReference type="PROSITE" id="PS50090">
    <property type="entry name" value="MYB_LIKE"/>
    <property type="match status" value="1"/>
</dbReference>
<evidence type="ECO:0000259" key="5">
    <source>
        <dbReference type="PROSITE" id="PS51294"/>
    </source>
</evidence>
<dbReference type="CDD" id="cd00167">
    <property type="entry name" value="SANT"/>
    <property type="match status" value="1"/>
</dbReference>
<dbReference type="Proteomes" id="UP000655225">
    <property type="component" value="Unassembled WGS sequence"/>
</dbReference>
<evidence type="ECO:0000313" key="7">
    <source>
        <dbReference type="Proteomes" id="UP000655225"/>
    </source>
</evidence>
<dbReference type="GO" id="GO:0005634">
    <property type="term" value="C:nucleus"/>
    <property type="evidence" value="ECO:0007669"/>
    <property type="project" value="UniProtKB-SubCell"/>
</dbReference>
<keyword evidence="7" id="KW-1185">Reference proteome</keyword>
<sequence length="190" mass="21494">MGRHPCCENMGLNKGPWTSEEDQILRAHIQQHGHQNWRALPKQAANPEFDATKESEPMNVPKFKSPVYAPVSAQESSSDFSSFTDFSAVTKENQIEYSSETFPENDQSFWGQAFPAENSAMASHDPVITDPQLQLPLSPISAMEPVYDYRTNMDDGMGFWYNLFIKAGDINQNFEDSFGRFSFPGEGFEF</sequence>
<comment type="caution">
    <text evidence="6">The sequence shown here is derived from an EMBL/GenBank/DDBJ whole genome shotgun (WGS) entry which is preliminary data.</text>
</comment>
<keyword evidence="3" id="KW-0539">Nucleus</keyword>
<reference evidence="6 7" key="1">
    <citation type="submission" date="2020-04" db="EMBL/GenBank/DDBJ databases">
        <title>Plant Genome Project.</title>
        <authorList>
            <person name="Zhang R.-G."/>
        </authorList>
    </citation>
    <scope>NUCLEOTIDE SEQUENCE [LARGE SCALE GENOMIC DNA]</scope>
    <source>
        <strain evidence="6">YNK0</strain>
        <tissue evidence="6">Leaf</tissue>
    </source>
</reference>
<protein>
    <submittedName>
        <fullName evidence="6">Uncharacterized protein</fullName>
    </submittedName>
</protein>
<evidence type="ECO:0000256" key="2">
    <source>
        <dbReference type="ARBA" id="ARBA00023125"/>
    </source>
</evidence>
<dbReference type="PANTHER" id="PTHR10641">
    <property type="entry name" value="MYB FAMILY TRANSCRIPTION FACTOR"/>
    <property type="match status" value="1"/>
</dbReference>
<accession>A0A834Z295</accession>
<feature type="domain" description="HTH myb-type" evidence="5">
    <location>
        <begin position="9"/>
        <end position="38"/>
    </location>
</feature>
<dbReference type="PANTHER" id="PTHR10641:SF1406">
    <property type="entry name" value="TRANSCRIPTION FACTOR MYB15"/>
    <property type="match status" value="1"/>
</dbReference>
<dbReference type="EMBL" id="JABCRI010000011">
    <property type="protein sequence ID" value="KAF8398230.1"/>
    <property type="molecule type" value="Genomic_DNA"/>
</dbReference>
<evidence type="ECO:0000256" key="1">
    <source>
        <dbReference type="ARBA" id="ARBA00004123"/>
    </source>
</evidence>
<evidence type="ECO:0000259" key="4">
    <source>
        <dbReference type="PROSITE" id="PS50090"/>
    </source>
</evidence>
<dbReference type="OrthoDB" id="2143914at2759"/>
<dbReference type="GO" id="GO:0003677">
    <property type="term" value="F:DNA binding"/>
    <property type="evidence" value="ECO:0007669"/>
    <property type="project" value="UniProtKB-KW"/>
</dbReference>
<name>A0A834Z295_TETSI</name>